<organism evidence="2 3">
    <name type="scientific">Nitrosospira multiformis</name>
    <dbReference type="NCBI Taxonomy" id="1231"/>
    <lineage>
        <taxon>Bacteria</taxon>
        <taxon>Pseudomonadati</taxon>
        <taxon>Pseudomonadota</taxon>
        <taxon>Betaproteobacteria</taxon>
        <taxon>Nitrosomonadales</taxon>
        <taxon>Nitrosomonadaceae</taxon>
        <taxon>Nitrosospira</taxon>
    </lineage>
</organism>
<feature type="region of interest" description="Disordered" evidence="1">
    <location>
        <begin position="25"/>
        <end position="51"/>
    </location>
</feature>
<protein>
    <submittedName>
        <fullName evidence="2">Uncharacterized protein</fullName>
    </submittedName>
</protein>
<proteinExistence type="predicted"/>
<dbReference type="AlphaFoldDB" id="A0A1H8NG08"/>
<dbReference type="EMBL" id="FOCT01000016">
    <property type="protein sequence ID" value="SEO28333.1"/>
    <property type="molecule type" value="Genomic_DNA"/>
</dbReference>
<evidence type="ECO:0000313" key="3">
    <source>
        <dbReference type="Proteomes" id="UP000183898"/>
    </source>
</evidence>
<evidence type="ECO:0000313" key="2">
    <source>
        <dbReference type="EMBL" id="SEO28333.1"/>
    </source>
</evidence>
<reference evidence="2 3" key="1">
    <citation type="submission" date="2016-10" db="EMBL/GenBank/DDBJ databases">
        <authorList>
            <person name="de Groot N.N."/>
        </authorList>
    </citation>
    <scope>NUCLEOTIDE SEQUENCE [LARGE SCALE GENOMIC DNA]</scope>
    <source>
        <strain evidence="2 3">Nl18</strain>
    </source>
</reference>
<accession>A0A1H8NG08</accession>
<sequence length="51" mass="5852">MMTCIDADEGVERTCRMINRAGFYPDDRVNSSEKKQDENAMGCDPHKRTEV</sequence>
<dbReference type="Proteomes" id="UP000183898">
    <property type="component" value="Unassembled WGS sequence"/>
</dbReference>
<gene>
    <name evidence="2" type="ORF">SAMN05216404_11627</name>
</gene>
<name>A0A1H8NG08_9PROT</name>
<evidence type="ECO:0000256" key="1">
    <source>
        <dbReference type="SAM" id="MobiDB-lite"/>
    </source>
</evidence>